<dbReference type="Proteomes" id="UP000186549">
    <property type="component" value="Unassembled WGS sequence"/>
</dbReference>
<feature type="domain" description="CBS" evidence="2">
    <location>
        <begin position="1"/>
        <end position="60"/>
    </location>
</feature>
<proteinExistence type="predicted"/>
<dbReference type="SUPFAM" id="SSF54631">
    <property type="entry name" value="CBS-domain pair"/>
    <property type="match status" value="1"/>
</dbReference>
<dbReference type="Pfam" id="PF00571">
    <property type="entry name" value="CBS"/>
    <property type="match status" value="1"/>
</dbReference>
<evidence type="ECO:0000259" key="2">
    <source>
        <dbReference type="PROSITE" id="PS51371"/>
    </source>
</evidence>
<evidence type="ECO:0000313" key="4">
    <source>
        <dbReference type="Proteomes" id="UP000186549"/>
    </source>
</evidence>
<dbReference type="SUPFAM" id="SSF53448">
    <property type="entry name" value="Nucleotide-diphospho-sugar transferases"/>
    <property type="match status" value="1"/>
</dbReference>
<organism evidence="3 4">
    <name type="scientific">Bacteroides uniformis</name>
    <dbReference type="NCBI Taxonomy" id="820"/>
    <lineage>
        <taxon>Bacteria</taxon>
        <taxon>Pseudomonadati</taxon>
        <taxon>Bacteroidota</taxon>
        <taxon>Bacteroidia</taxon>
        <taxon>Bacteroidales</taxon>
        <taxon>Bacteroidaceae</taxon>
        <taxon>Bacteroides</taxon>
    </lineage>
</organism>
<sequence>MEMFQRHIIYSTATVRDAIEGLDRLSGDTRTLIVVDGEDRPTGTVTDGDIRRALIRGVGLDDNVGEAMNRPFRSVTRGNVDIAFIRDARNAGIGLLPVIDEAGKLVRIVDLRKVDSLLPLSALIMAGGKGERLRPMTLTTPKPLLTIEGKAIIDYNIEALARVGVDEVAVSTAYLAEQLDEHFSKPVAGISVRTVREEQPRGTIGALADVLPMLTNDTVLVMNSDLLTDIALDEMYIRHRQEEADITVAAIPYTVSVPYAILSTEGSRITSLREKPTYSLYANGGIYMISRKAAAMVPSDRRYDATDLIDAALARGLKVVYFPINGTWIDVGTPADFRHAADIMKYHGGKHRPTADC</sequence>
<protein>
    <recommendedName>
        <fullName evidence="2">CBS domain-containing protein</fullName>
    </recommendedName>
</protein>
<evidence type="ECO:0000256" key="1">
    <source>
        <dbReference type="PROSITE-ProRule" id="PRU00703"/>
    </source>
</evidence>
<dbReference type="InterPro" id="IPR050486">
    <property type="entry name" value="Mannose-1P_guanyltransferase"/>
</dbReference>
<dbReference type="InterPro" id="IPR005835">
    <property type="entry name" value="NTP_transferase_dom"/>
</dbReference>
<evidence type="ECO:0000313" key="3">
    <source>
        <dbReference type="EMBL" id="OKZ39399.1"/>
    </source>
</evidence>
<dbReference type="InterPro" id="IPR000644">
    <property type="entry name" value="CBS_dom"/>
</dbReference>
<dbReference type="Pfam" id="PF00483">
    <property type="entry name" value="NTP_transferase"/>
    <property type="match status" value="1"/>
</dbReference>
<accession>A0A1Q6IEW9</accession>
<dbReference type="InterPro" id="IPR046342">
    <property type="entry name" value="CBS_dom_sf"/>
</dbReference>
<reference evidence="3 4" key="1">
    <citation type="journal article" date="2016" name="Nat. Biotechnol.">
        <title>Measurement of bacterial replication rates in microbial communities.</title>
        <authorList>
            <person name="Brown C.T."/>
            <person name="Olm M.R."/>
            <person name="Thomas B.C."/>
            <person name="Banfield J.F."/>
        </authorList>
    </citation>
    <scope>NUCLEOTIDE SEQUENCE [LARGE SCALE GENOMIC DNA]</scope>
    <source>
        <strain evidence="3">45_41</strain>
    </source>
</reference>
<dbReference type="AlphaFoldDB" id="A0A1Q6IEW9"/>
<dbReference type="Gene3D" id="3.10.580.10">
    <property type="entry name" value="CBS-domain"/>
    <property type="match status" value="1"/>
</dbReference>
<dbReference type="InterPro" id="IPR029044">
    <property type="entry name" value="Nucleotide-diphossugar_trans"/>
</dbReference>
<dbReference type="Gene3D" id="3.90.550.10">
    <property type="entry name" value="Spore Coat Polysaccharide Biosynthesis Protein SpsA, Chain A"/>
    <property type="match status" value="1"/>
</dbReference>
<dbReference type="EMBL" id="MNQU01000045">
    <property type="protein sequence ID" value="OKZ39399.1"/>
    <property type="molecule type" value="Genomic_DNA"/>
</dbReference>
<keyword evidence="1" id="KW-0129">CBS domain</keyword>
<gene>
    <name evidence="3" type="ORF">BHV79_02110</name>
</gene>
<comment type="caution">
    <text evidence="3">The sequence shown here is derived from an EMBL/GenBank/DDBJ whole genome shotgun (WGS) entry which is preliminary data.</text>
</comment>
<name>A0A1Q6IEW9_BACUN</name>
<dbReference type="PROSITE" id="PS51371">
    <property type="entry name" value="CBS"/>
    <property type="match status" value="1"/>
</dbReference>
<dbReference type="PANTHER" id="PTHR22572">
    <property type="entry name" value="SUGAR-1-PHOSPHATE GUANYL TRANSFERASE"/>
    <property type="match status" value="1"/>
</dbReference>